<proteinExistence type="predicted"/>
<keyword evidence="1" id="KW-0472">Membrane</keyword>
<dbReference type="SUPFAM" id="SSF53850">
    <property type="entry name" value="Periplasmic binding protein-like II"/>
    <property type="match status" value="1"/>
</dbReference>
<evidence type="ECO:0000313" key="3">
    <source>
        <dbReference type="Proteomes" id="UP001153636"/>
    </source>
</evidence>
<dbReference type="AlphaFoldDB" id="A0A9P0DFJ0"/>
<name>A0A9P0DFJ0_9CUCU</name>
<evidence type="ECO:0000313" key="2">
    <source>
        <dbReference type="EMBL" id="CAH1115803.1"/>
    </source>
</evidence>
<sequence length="245" mass="28271">MWKELTLNTSTDDKRYRVWDYPIREQYGHILLAINDSNPVATPEEGFKNVNEHLDADYAFIHDSSEIKYEISRNCNLTEVGEVFAEKPYAVAVQQGSHLQDDISKVILKLQKDRFFEGLQEKYWNHSAKGDCPSTDDNEGITLESLGGVFIATLFGLALAMLTLVGEVFYYRRKYKTRQAKKLGPKQQSEKPISTLQSPFYPSELKPMTIMIKPANFNESKKEDNWKQSNIILYPRGRNMISQFK</sequence>
<accession>A0A9P0DFJ0</accession>
<reference evidence="2" key="1">
    <citation type="submission" date="2022-01" db="EMBL/GenBank/DDBJ databases">
        <authorList>
            <person name="King R."/>
        </authorList>
    </citation>
    <scope>NUCLEOTIDE SEQUENCE</scope>
</reference>
<evidence type="ECO:0000256" key="1">
    <source>
        <dbReference type="SAM" id="Phobius"/>
    </source>
</evidence>
<protein>
    <submittedName>
        <fullName evidence="2">Uncharacterized protein</fullName>
    </submittedName>
</protein>
<dbReference type="Proteomes" id="UP001153636">
    <property type="component" value="Chromosome 9"/>
</dbReference>
<organism evidence="2 3">
    <name type="scientific">Psylliodes chrysocephalus</name>
    <dbReference type="NCBI Taxonomy" id="3402493"/>
    <lineage>
        <taxon>Eukaryota</taxon>
        <taxon>Metazoa</taxon>
        <taxon>Ecdysozoa</taxon>
        <taxon>Arthropoda</taxon>
        <taxon>Hexapoda</taxon>
        <taxon>Insecta</taxon>
        <taxon>Pterygota</taxon>
        <taxon>Neoptera</taxon>
        <taxon>Endopterygota</taxon>
        <taxon>Coleoptera</taxon>
        <taxon>Polyphaga</taxon>
        <taxon>Cucujiformia</taxon>
        <taxon>Chrysomeloidea</taxon>
        <taxon>Chrysomelidae</taxon>
        <taxon>Galerucinae</taxon>
        <taxon>Alticini</taxon>
        <taxon>Psylliodes</taxon>
    </lineage>
</organism>
<dbReference type="OrthoDB" id="5984008at2759"/>
<dbReference type="Gene3D" id="3.40.190.10">
    <property type="entry name" value="Periplasmic binding protein-like II"/>
    <property type="match status" value="2"/>
</dbReference>
<dbReference type="FunFam" id="3.40.190.10:FF:000160">
    <property type="entry name" value="GLutamate Receptor family (AMPA)"/>
    <property type="match status" value="1"/>
</dbReference>
<keyword evidence="1" id="KW-1133">Transmembrane helix</keyword>
<keyword evidence="3" id="KW-1185">Reference proteome</keyword>
<dbReference type="EMBL" id="OV651821">
    <property type="protein sequence ID" value="CAH1115803.1"/>
    <property type="molecule type" value="Genomic_DNA"/>
</dbReference>
<gene>
    <name evidence="2" type="ORF">PSYICH_LOCUS15062</name>
</gene>
<dbReference type="PANTHER" id="PTHR18966">
    <property type="entry name" value="IONOTROPIC GLUTAMATE RECEPTOR"/>
    <property type="match status" value="1"/>
</dbReference>
<dbReference type="InterPro" id="IPR015683">
    <property type="entry name" value="Ionotropic_Glu_rcpt"/>
</dbReference>
<keyword evidence="1" id="KW-0812">Transmembrane</keyword>
<feature type="transmembrane region" description="Helical" evidence="1">
    <location>
        <begin position="146"/>
        <end position="171"/>
    </location>
</feature>